<dbReference type="FunFam" id="2.60.120.260:FF:000050">
    <property type="entry name" value="Beta-galactosidase"/>
    <property type="match status" value="2"/>
</dbReference>
<dbReference type="PANTHER" id="PTHR23421">
    <property type="entry name" value="BETA-GALACTOSIDASE RELATED"/>
    <property type="match status" value="1"/>
</dbReference>
<evidence type="ECO:0000256" key="9">
    <source>
        <dbReference type="ARBA" id="ARBA00023180"/>
    </source>
</evidence>
<feature type="chain" id="PRO_5035300522" description="Beta-galactosidase" evidence="14">
    <location>
        <begin position="21"/>
        <end position="1542"/>
    </location>
</feature>
<dbReference type="FunFam" id="3.20.20.80:FF:000006">
    <property type="entry name" value="Beta-galactosidase"/>
    <property type="match status" value="1"/>
</dbReference>
<evidence type="ECO:0000259" key="15">
    <source>
        <dbReference type="PROSITE" id="PS50228"/>
    </source>
</evidence>
<accession>A0A8J6D330</accession>
<dbReference type="FunFam" id="2.60.120.260:FF:000142">
    <property type="entry name" value="Beta-galactosidase"/>
    <property type="match status" value="2"/>
</dbReference>
<dbReference type="SUPFAM" id="SSF51445">
    <property type="entry name" value="(Trans)glycosidases"/>
    <property type="match status" value="2"/>
</dbReference>
<dbReference type="InterPro" id="IPR019801">
    <property type="entry name" value="Glyco_hydro_35_CS"/>
</dbReference>
<comment type="caution">
    <text evidence="16">The sequence shown here is derived from an EMBL/GenBank/DDBJ whole genome shotgun (WGS) entry which is preliminary data.</text>
</comment>
<dbReference type="Pfam" id="PF01301">
    <property type="entry name" value="Glyco_hydro_35"/>
    <property type="match status" value="2"/>
</dbReference>
<dbReference type="InterPro" id="IPR048913">
    <property type="entry name" value="BetaGal_gal-bd"/>
</dbReference>
<feature type="region of interest" description="Disordered" evidence="13">
    <location>
        <begin position="718"/>
        <end position="738"/>
    </location>
</feature>
<dbReference type="InterPro" id="IPR017853">
    <property type="entry name" value="GH"/>
</dbReference>
<evidence type="ECO:0000313" key="17">
    <source>
        <dbReference type="Proteomes" id="UP000701853"/>
    </source>
</evidence>
<keyword evidence="5" id="KW-0052">Apoplast</keyword>
<evidence type="ECO:0000256" key="3">
    <source>
        <dbReference type="ARBA" id="ARBA00009809"/>
    </source>
</evidence>
<comment type="catalytic activity">
    <reaction evidence="1 11">
        <text>Hydrolysis of terminal non-reducing beta-D-galactose residues in beta-D-galactosides.</text>
        <dbReference type="EC" id="3.2.1.23"/>
    </reaction>
</comment>
<evidence type="ECO:0000256" key="1">
    <source>
        <dbReference type="ARBA" id="ARBA00001412"/>
    </source>
</evidence>
<keyword evidence="17" id="KW-1185">Reference proteome</keyword>
<evidence type="ECO:0000256" key="2">
    <source>
        <dbReference type="ARBA" id="ARBA00004271"/>
    </source>
</evidence>
<dbReference type="GO" id="GO:0048046">
    <property type="term" value="C:apoplast"/>
    <property type="evidence" value="ECO:0007669"/>
    <property type="project" value="UniProtKB-SubCell"/>
</dbReference>
<evidence type="ECO:0000256" key="13">
    <source>
        <dbReference type="SAM" id="MobiDB-lite"/>
    </source>
</evidence>
<evidence type="ECO:0000256" key="7">
    <source>
        <dbReference type="ARBA" id="ARBA00022729"/>
    </source>
</evidence>
<dbReference type="InterPro" id="IPR001944">
    <property type="entry name" value="Glycoside_Hdrlase_35"/>
</dbReference>
<dbReference type="Pfam" id="PF02140">
    <property type="entry name" value="SUEL_Lectin"/>
    <property type="match status" value="1"/>
</dbReference>
<proteinExistence type="inferred from homology"/>
<dbReference type="PROSITE" id="PS01182">
    <property type="entry name" value="GLYCOSYL_HYDROL_F35"/>
    <property type="match status" value="2"/>
</dbReference>
<dbReference type="EC" id="3.2.1.23" evidence="4 11"/>
<keyword evidence="7 14" id="KW-0732">Signal</keyword>
<evidence type="ECO:0000256" key="8">
    <source>
        <dbReference type="ARBA" id="ARBA00022801"/>
    </source>
</evidence>
<keyword evidence="6" id="KW-0964">Secreted</keyword>
<name>A0A8J6D330_9ROSI</name>
<feature type="compositionally biased region" description="Basic residues" evidence="13">
    <location>
        <begin position="728"/>
        <end position="737"/>
    </location>
</feature>
<comment type="similarity">
    <text evidence="3 12">Belongs to the glycosyl hydrolase 35 family.</text>
</comment>
<keyword evidence="8 11" id="KW-0378">Hydrolase</keyword>
<dbReference type="PROSITE" id="PS50228">
    <property type="entry name" value="SUEL_LECTIN"/>
    <property type="match status" value="1"/>
</dbReference>
<evidence type="ECO:0000313" key="16">
    <source>
        <dbReference type="EMBL" id="KAG8491735.1"/>
    </source>
</evidence>
<organism evidence="16 17">
    <name type="scientific">Gossypium anomalum</name>
    <dbReference type="NCBI Taxonomy" id="47600"/>
    <lineage>
        <taxon>Eukaryota</taxon>
        <taxon>Viridiplantae</taxon>
        <taxon>Streptophyta</taxon>
        <taxon>Embryophyta</taxon>
        <taxon>Tracheophyta</taxon>
        <taxon>Spermatophyta</taxon>
        <taxon>Magnoliopsida</taxon>
        <taxon>eudicotyledons</taxon>
        <taxon>Gunneridae</taxon>
        <taxon>Pentapetalae</taxon>
        <taxon>rosids</taxon>
        <taxon>malvids</taxon>
        <taxon>Malvales</taxon>
        <taxon>Malvaceae</taxon>
        <taxon>Malvoideae</taxon>
        <taxon>Gossypium</taxon>
    </lineage>
</organism>
<dbReference type="CDD" id="cd22842">
    <property type="entry name" value="Gal_Rha_Lectin_BGal"/>
    <property type="match status" value="1"/>
</dbReference>
<dbReference type="GO" id="GO:0004565">
    <property type="term" value="F:beta-galactosidase activity"/>
    <property type="evidence" value="ECO:0007669"/>
    <property type="project" value="UniProtKB-EC"/>
</dbReference>
<dbReference type="GO" id="GO:0005975">
    <property type="term" value="P:carbohydrate metabolic process"/>
    <property type="evidence" value="ECO:0007669"/>
    <property type="project" value="InterPro"/>
</dbReference>
<dbReference type="Gene3D" id="2.60.120.260">
    <property type="entry name" value="Galactose-binding domain-like"/>
    <property type="match status" value="3"/>
</dbReference>
<dbReference type="InterPro" id="IPR041392">
    <property type="entry name" value="GHD"/>
</dbReference>
<dbReference type="EMBL" id="JAHUZN010000006">
    <property type="protein sequence ID" value="KAG8491735.1"/>
    <property type="molecule type" value="Genomic_DNA"/>
</dbReference>
<protein>
    <recommendedName>
        <fullName evidence="4 11">Beta-galactosidase</fullName>
        <ecNumber evidence="4 11">3.2.1.23</ecNumber>
    </recommendedName>
</protein>
<reference evidence="16 17" key="1">
    <citation type="journal article" date="2021" name="bioRxiv">
        <title>The Gossypium anomalum genome as a resource for cotton improvement and evolutionary analysis of hybrid incompatibility.</title>
        <authorList>
            <person name="Grover C.E."/>
            <person name="Yuan D."/>
            <person name="Arick M.A."/>
            <person name="Miller E.R."/>
            <person name="Hu G."/>
            <person name="Peterson D.G."/>
            <person name="Wendel J.F."/>
            <person name="Udall J.A."/>
        </authorList>
    </citation>
    <scope>NUCLEOTIDE SEQUENCE [LARGE SCALE GENOMIC DNA]</scope>
    <source>
        <strain evidence="16">JFW-Udall</strain>
        <tissue evidence="16">Leaf</tissue>
    </source>
</reference>
<dbReference type="InterPro" id="IPR043159">
    <property type="entry name" value="Lectin_gal-bd_sf"/>
</dbReference>
<dbReference type="PRINTS" id="PR00742">
    <property type="entry name" value="GLHYDRLASE35"/>
</dbReference>
<gene>
    <name evidence="16" type="ORF">CXB51_015159</name>
</gene>
<dbReference type="Pfam" id="PF17834">
    <property type="entry name" value="GHD"/>
    <property type="match status" value="2"/>
</dbReference>
<dbReference type="InterPro" id="IPR008979">
    <property type="entry name" value="Galactose-bd-like_sf"/>
</dbReference>
<dbReference type="Gene3D" id="2.60.120.740">
    <property type="match status" value="1"/>
</dbReference>
<keyword evidence="10 11" id="KW-0326">Glycosidase</keyword>
<sequence length="1542" mass="172745">MGSWLFLFLVGLFLAASVSGVGSRNVTYDGRSLIIDGQHKILFSGSIHYPRSTPQMWPSLIAKAKAGGLDVIETLVFWNLHEPQPEQFDFSGQRDIVRFIKEIQAQGLYACIRIGPFIQGEWSYGGLPFWLHDIPGIVYRSDNEPFKYQMKKFVSKIVNMMKAEKLYASQGGPIILSQIENEYGMVEAAFRDKGPPYLRWAAEMAVGLQTGVPWVMCKQNNAPDPVINACNGRRCGETFPGPNSPNKPAIWTENWTSFYQVYGDEPDIRSAEDIAFHVALFIAKKGSYVNYYMYHGGTNFGRTAAAYVLTSYYDQAPLDEYGLFRQPKWGHLKELHAAIKLCLNPMLSGVYTAMALGKSQEALVYRGNSVDCAAFLVNNDTRKTVVVTFQDSLHELPPKSISILPDCKTVAFNTAKVSTQCNTRAVETSKKLDSIVKWEEYKETIPTFEDTSLRANMLLEHMNTTKDNSDYLWYTFRFQNDFSDAEYVLNVTSSAHVLHAFVNGSFVGSTHGSFKTKTPILEIKITLNKGTNYISLLSGMVGLPDSGAYLERRVAGINTVRVKGEHEIKDFTRYSWGYQVGLLGEKLQVYTDSGSNKVKWNTYGSSTHQRLTWYRTLFDAPAGKDPVALNLESMGKGEAWINGQSIGRYWVSFLTPKGIPSQTRYNVPRSFLKRTDNLLVILEEENGYPLGISIDTISITKVCGHVSESHLPPVISWQGQNKTEHNNSKKHHGRRPKVQLQCPPGRNISRILFASYGNPTGDCENYAIGSCHSFTSLPAIEEACMGKRICTIPVWSKKFGFGHVEHVYRSESLAKPCYPVYANSSGICELGSQAPLPVLSLQTIPINVGEDDAVPTTLFKYDTLISLTTAGFGNSYGYSKPVTFDGRSLMIDGQHLLLFSGSIHYPRSTPQMWPSLISKAKQGGIDVIQTYVFWNLHEPQQGQYDFSGRHDIVRFIREVQAHGLYVCLRIGPFIESEWTYGGLPFWLHDIPGIVFRSDNGPFKFHMQKWVRKVVNMMKSEKLYASHGGPIILSQIENEYQRIESAFNGKGSRYVQWAAGLAVGLQTGVPWIMCSQQDAPDPVINTCNGFECGVKFEGPNSPNKPSLWTENWTSFVQRYGEEPFIRSAADIAFHVALFIAKNGTYVNYYMYHGGTNFGRTAAANVITSYYDQAPLDEYGLIRQPLWGHLKELHAAIKLCKVPLLAGSYETSSLGHLQIAYVFKGKSGKCAAFLVNNDNTSNARVRFQNISFELPSMSISILPDCKNAAFNTAKARLKIHGLRFLSLQETNHTIIVQALLILTGKLRSQTVCFEPQLIPEKCSFQHESDAEAELSVVSNAHVVHAFVNGAYKGYAHGGKHNFALENPIELKKGTNLIALLSVMVGFPDSGAYLERKTAGIRSVRIQNRYLNNYQWGYQKIGLLGENLSIFTENGRNKVEWSRFQGRHNRLTWYKTVFDAPGGNDPLALNLGSMGKGEVWVNGQSIGRYWVSIHTPQQRPSQTWFNIPRSFLKPEGNQLVLVEEEYGDPLGIKLDSVSITKDAKY</sequence>
<evidence type="ECO:0000256" key="10">
    <source>
        <dbReference type="ARBA" id="ARBA00023295"/>
    </source>
</evidence>
<evidence type="ECO:0000256" key="5">
    <source>
        <dbReference type="ARBA" id="ARBA00022523"/>
    </source>
</evidence>
<comment type="subcellular location">
    <subcellularLocation>
        <location evidence="2">Secreted</location>
        <location evidence="2">Extracellular space</location>
        <location evidence="2">Apoplast</location>
    </subcellularLocation>
</comment>
<dbReference type="Proteomes" id="UP000701853">
    <property type="component" value="Chromosome 6"/>
</dbReference>
<dbReference type="GO" id="GO:0030246">
    <property type="term" value="F:carbohydrate binding"/>
    <property type="evidence" value="ECO:0007669"/>
    <property type="project" value="InterPro"/>
</dbReference>
<evidence type="ECO:0000256" key="12">
    <source>
        <dbReference type="RuleBase" id="RU003679"/>
    </source>
</evidence>
<evidence type="ECO:0000256" key="4">
    <source>
        <dbReference type="ARBA" id="ARBA00012756"/>
    </source>
</evidence>
<feature type="domain" description="SUEL-type lectin" evidence="15">
    <location>
        <begin position="735"/>
        <end position="818"/>
    </location>
</feature>
<dbReference type="OrthoDB" id="1657402at2759"/>
<dbReference type="InterPro" id="IPR000922">
    <property type="entry name" value="Lectin_gal-bd_dom"/>
</dbReference>
<dbReference type="SUPFAM" id="SSF49785">
    <property type="entry name" value="Galactose-binding domain-like"/>
    <property type="match status" value="3"/>
</dbReference>
<dbReference type="InterPro" id="IPR031330">
    <property type="entry name" value="Gly_Hdrlase_35_cat"/>
</dbReference>
<evidence type="ECO:0000256" key="11">
    <source>
        <dbReference type="RuleBase" id="RU000675"/>
    </source>
</evidence>
<dbReference type="FunFam" id="3.20.20.80:FF:000098">
    <property type="entry name" value="Beta-galactosidase"/>
    <property type="match status" value="1"/>
</dbReference>
<evidence type="ECO:0000256" key="6">
    <source>
        <dbReference type="ARBA" id="ARBA00022525"/>
    </source>
</evidence>
<evidence type="ECO:0000256" key="14">
    <source>
        <dbReference type="SAM" id="SignalP"/>
    </source>
</evidence>
<keyword evidence="9" id="KW-0325">Glycoprotein</keyword>
<dbReference type="Pfam" id="PF21467">
    <property type="entry name" value="BetaGal_gal-bd"/>
    <property type="match status" value="2"/>
</dbReference>
<feature type="signal peptide" evidence="14">
    <location>
        <begin position="1"/>
        <end position="20"/>
    </location>
</feature>
<dbReference type="Gene3D" id="3.20.20.80">
    <property type="entry name" value="Glycosidases"/>
    <property type="match status" value="2"/>
</dbReference>